<protein>
    <submittedName>
        <fullName evidence="1">Uncharacterized protein</fullName>
    </submittedName>
</protein>
<name>A0ABV4YTS5_9BACI</name>
<reference evidence="1 2" key="1">
    <citation type="submission" date="2024-05" db="EMBL/GenBank/DDBJ databases">
        <authorList>
            <person name="Venkateswaran K."/>
        </authorList>
    </citation>
    <scope>NUCLEOTIDE SEQUENCE [LARGE SCALE GENOMIC DNA]</scope>
    <source>
        <strain evidence="1 2">179-C4-2-HS</strain>
    </source>
</reference>
<dbReference type="EMBL" id="JAROBZ020000001">
    <property type="protein sequence ID" value="MFB3168222.1"/>
    <property type="molecule type" value="Genomic_DNA"/>
</dbReference>
<gene>
    <name evidence="1" type="ORF">P5G62_013985</name>
</gene>
<organism evidence="1 2">
    <name type="scientific">Neobacillus driksii</name>
    <dbReference type="NCBI Taxonomy" id="3035913"/>
    <lineage>
        <taxon>Bacteria</taxon>
        <taxon>Bacillati</taxon>
        <taxon>Bacillota</taxon>
        <taxon>Bacilli</taxon>
        <taxon>Bacillales</taxon>
        <taxon>Bacillaceae</taxon>
        <taxon>Neobacillus</taxon>
    </lineage>
</organism>
<evidence type="ECO:0000313" key="1">
    <source>
        <dbReference type="EMBL" id="MFB3168222.1"/>
    </source>
</evidence>
<dbReference type="RefSeq" id="WP_306073193.1">
    <property type="nucleotide sequence ID" value="NZ_JAROBZ020000001.1"/>
</dbReference>
<proteinExistence type="predicted"/>
<accession>A0ABV4YTS5</accession>
<sequence length="252" mass="28698">MELYINKVNNLVTYRKGCEFMRLLDVQPKKNFSYIFVQFPGMKMNVPMLSNNEGKVVNEDVALCIQLNSKEKVNSLYLVPTQSIKPFDFSDEEIGAKAFFRVIKKKEISPASHTNESDDIVTFITDEVVVVQKKTAAGYEFVLVLNNREIGMVASIEEEVLQTEKVPLTFFEEPKESFIVQSVKKKNMIVFGRRAKKRIFLGGHVFEDTEVIDPIRMLLEGVKRKVMVFSPAALDFIGPGDRNQPIFIMKGG</sequence>
<comment type="caution">
    <text evidence="1">The sequence shown here is derived from an EMBL/GenBank/DDBJ whole genome shotgun (WGS) entry which is preliminary data.</text>
</comment>
<evidence type="ECO:0000313" key="2">
    <source>
        <dbReference type="Proteomes" id="UP001241748"/>
    </source>
</evidence>
<keyword evidence="2" id="KW-1185">Reference proteome</keyword>
<dbReference type="Proteomes" id="UP001241748">
    <property type="component" value="Unassembled WGS sequence"/>
</dbReference>